<dbReference type="GO" id="GO:0012505">
    <property type="term" value="C:endomembrane system"/>
    <property type="evidence" value="ECO:0007669"/>
    <property type="project" value="TreeGrafter"/>
</dbReference>
<dbReference type="Proteomes" id="UP001152484">
    <property type="component" value="Unassembled WGS sequence"/>
</dbReference>
<name>A0A9P0ZJS4_CUSEU</name>
<evidence type="ECO:0000256" key="4">
    <source>
        <dbReference type="ARBA" id="ARBA00022729"/>
    </source>
</evidence>
<dbReference type="GO" id="GO:0005773">
    <property type="term" value="C:vacuole"/>
    <property type="evidence" value="ECO:0007669"/>
    <property type="project" value="UniProtKB-SubCell"/>
</dbReference>
<feature type="domain" description="Strictosidine synthase conserved region" evidence="7">
    <location>
        <begin position="182"/>
        <end position="268"/>
    </location>
</feature>
<evidence type="ECO:0000256" key="5">
    <source>
        <dbReference type="ARBA" id="ARBA00023180"/>
    </source>
</evidence>
<reference evidence="8" key="1">
    <citation type="submission" date="2022-07" db="EMBL/GenBank/DDBJ databases">
        <authorList>
            <person name="Macas J."/>
            <person name="Novak P."/>
            <person name="Neumann P."/>
        </authorList>
    </citation>
    <scope>NUCLEOTIDE SEQUENCE</scope>
</reference>
<keyword evidence="4" id="KW-0732">Signal</keyword>
<evidence type="ECO:0000256" key="3">
    <source>
        <dbReference type="ARBA" id="ARBA00022554"/>
    </source>
</evidence>
<comment type="similarity">
    <text evidence="2">Belongs to the strictosidine synthase family.</text>
</comment>
<evidence type="ECO:0000256" key="1">
    <source>
        <dbReference type="ARBA" id="ARBA00004116"/>
    </source>
</evidence>
<gene>
    <name evidence="8" type="ORF">CEURO_LOCUS15841</name>
</gene>
<proteinExistence type="inferred from homology"/>
<dbReference type="PANTHER" id="PTHR10426">
    <property type="entry name" value="STRICTOSIDINE SYNTHASE-RELATED"/>
    <property type="match status" value="1"/>
</dbReference>
<evidence type="ECO:0000256" key="6">
    <source>
        <dbReference type="SAM" id="MobiDB-lite"/>
    </source>
</evidence>
<evidence type="ECO:0000313" key="8">
    <source>
        <dbReference type="EMBL" id="CAH9102581.1"/>
    </source>
</evidence>
<accession>A0A9P0ZJS4</accession>
<keyword evidence="9" id="KW-1185">Reference proteome</keyword>
<evidence type="ECO:0000256" key="2">
    <source>
        <dbReference type="ARBA" id="ARBA00009191"/>
    </source>
</evidence>
<comment type="caution">
    <text evidence="8">The sequence shown here is derived from an EMBL/GenBank/DDBJ whole genome shotgun (WGS) entry which is preliminary data.</text>
</comment>
<dbReference type="InterPro" id="IPR018119">
    <property type="entry name" value="Strictosidine_synth_cons-reg"/>
</dbReference>
<dbReference type="InterPro" id="IPR011042">
    <property type="entry name" value="6-blade_b-propeller_TolB-like"/>
</dbReference>
<dbReference type="Gene3D" id="2.120.10.30">
    <property type="entry name" value="TolB, C-terminal domain"/>
    <property type="match status" value="1"/>
</dbReference>
<evidence type="ECO:0000313" key="9">
    <source>
        <dbReference type="Proteomes" id="UP001152484"/>
    </source>
</evidence>
<keyword evidence="3" id="KW-0926">Vacuole</keyword>
<sequence length="397" mass="43749">METPRLLASANDVNGGDPLAPSPSNFTRVCNLSAAATASASVLLLLSIAIMISSLKGPRDDEAVIPIIGAVGPESFAFDSNGDGPYTGVSDGRIIKWQRNQSRWIDFAVTSPERASCEGKEAGDHTRREHLCGRPLGLRFSPKSGDLFIADAYMGLLVVKPKGGSSTQVAKQAQGAQRGFTNSLDIDHKSGVIYFTDSTAKYQRRNYISAIFSGDNTGRLLKYDPETKQISVMLDNLRFPNGVALSKEGDFILVAETTTCKIVKLWLKPPKVGDVETILELPGFPDNIKRNEKGEFWVGIHSRRRKFMKWALSTNSWIRNALIINLPFDITKVYTYLGCVSGNGFGVRINENGDVLEILEGMNGRNWEHVSEVCEENENLWIGSVDMPFAIKEKIMR</sequence>
<dbReference type="Pfam" id="PF20067">
    <property type="entry name" value="SSL_N"/>
    <property type="match status" value="1"/>
</dbReference>
<dbReference type="OrthoDB" id="5307922at2759"/>
<dbReference type="GO" id="GO:0016787">
    <property type="term" value="F:hydrolase activity"/>
    <property type="evidence" value="ECO:0007669"/>
    <property type="project" value="TreeGrafter"/>
</dbReference>
<organism evidence="8 9">
    <name type="scientific">Cuscuta europaea</name>
    <name type="common">European dodder</name>
    <dbReference type="NCBI Taxonomy" id="41803"/>
    <lineage>
        <taxon>Eukaryota</taxon>
        <taxon>Viridiplantae</taxon>
        <taxon>Streptophyta</taxon>
        <taxon>Embryophyta</taxon>
        <taxon>Tracheophyta</taxon>
        <taxon>Spermatophyta</taxon>
        <taxon>Magnoliopsida</taxon>
        <taxon>eudicotyledons</taxon>
        <taxon>Gunneridae</taxon>
        <taxon>Pentapetalae</taxon>
        <taxon>asterids</taxon>
        <taxon>lamiids</taxon>
        <taxon>Solanales</taxon>
        <taxon>Convolvulaceae</taxon>
        <taxon>Cuscuteae</taxon>
        <taxon>Cuscuta</taxon>
        <taxon>Cuscuta subgen. Cuscuta</taxon>
    </lineage>
</organism>
<comment type="subcellular location">
    <subcellularLocation>
        <location evidence="1">Vacuole</location>
    </subcellularLocation>
</comment>
<evidence type="ECO:0000259" key="7">
    <source>
        <dbReference type="Pfam" id="PF03088"/>
    </source>
</evidence>
<dbReference type="PANTHER" id="PTHR10426:SF79">
    <property type="entry name" value="PROTEIN STRICTOSIDINE SYNTHASE-LIKE 2"/>
    <property type="match status" value="1"/>
</dbReference>
<dbReference type="AlphaFoldDB" id="A0A9P0ZJS4"/>
<keyword evidence="5" id="KW-0325">Glycoprotein</keyword>
<dbReference type="EMBL" id="CAMAPE010000041">
    <property type="protein sequence ID" value="CAH9102581.1"/>
    <property type="molecule type" value="Genomic_DNA"/>
</dbReference>
<dbReference type="SUPFAM" id="SSF63829">
    <property type="entry name" value="Calcium-dependent phosphotriesterase"/>
    <property type="match status" value="1"/>
</dbReference>
<protein>
    <recommendedName>
        <fullName evidence="7">Strictosidine synthase conserved region domain-containing protein</fullName>
    </recommendedName>
</protein>
<feature type="region of interest" description="Disordered" evidence="6">
    <location>
        <begin position="1"/>
        <end position="20"/>
    </location>
</feature>
<dbReference type="Pfam" id="PF03088">
    <property type="entry name" value="Str_synth"/>
    <property type="match status" value="1"/>
</dbReference>
<dbReference type="FunFam" id="2.120.10.30:FF:000032">
    <property type="entry name" value="Protein STRICTOSIDINE SYNTHASE-LIKE 13"/>
    <property type="match status" value="1"/>
</dbReference>